<dbReference type="InterPro" id="IPR029044">
    <property type="entry name" value="Nucleotide-diphossugar_trans"/>
</dbReference>
<dbReference type="SUPFAM" id="SSF53335">
    <property type="entry name" value="S-adenosyl-L-methionine-dependent methyltransferases"/>
    <property type="match status" value="1"/>
</dbReference>
<dbReference type="Pfam" id="PF08241">
    <property type="entry name" value="Methyltransf_11"/>
    <property type="match status" value="1"/>
</dbReference>
<dbReference type="Proteomes" id="UP000192266">
    <property type="component" value="Unassembled WGS sequence"/>
</dbReference>
<dbReference type="CDD" id="cd02440">
    <property type="entry name" value="AdoMet_MTases"/>
    <property type="match status" value="1"/>
</dbReference>
<dbReference type="SUPFAM" id="SSF53448">
    <property type="entry name" value="Nucleotide-diphospho-sugar transferases"/>
    <property type="match status" value="1"/>
</dbReference>
<dbReference type="InterPro" id="IPR029063">
    <property type="entry name" value="SAM-dependent_MTases_sf"/>
</dbReference>
<dbReference type="Gene3D" id="3.90.550.10">
    <property type="entry name" value="Spore Coat Polysaccharide Biosynthesis Protein SpsA, Chain A"/>
    <property type="match status" value="1"/>
</dbReference>
<keyword evidence="2" id="KW-0489">Methyltransferase</keyword>
<name>A0A1W1W4U2_9BACT</name>
<evidence type="ECO:0000313" key="2">
    <source>
        <dbReference type="EMBL" id="SMC00401.1"/>
    </source>
</evidence>
<organism evidence="2 3">
    <name type="scientific">Hymenobacter roseosalivarius DSM 11622</name>
    <dbReference type="NCBI Taxonomy" id="645990"/>
    <lineage>
        <taxon>Bacteria</taxon>
        <taxon>Pseudomonadati</taxon>
        <taxon>Bacteroidota</taxon>
        <taxon>Cytophagia</taxon>
        <taxon>Cytophagales</taxon>
        <taxon>Hymenobacteraceae</taxon>
        <taxon>Hymenobacter</taxon>
    </lineage>
</organism>
<protein>
    <submittedName>
        <fullName evidence="2">Methyltransferase type 11</fullName>
    </submittedName>
</protein>
<dbReference type="InterPro" id="IPR013216">
    <property type="entry name" value="Methyltransf_11"/>
</dbReference>
<keyword evidence="3" id="KW-1185">Reference proteome</keyword>
<dbReference type="GO" id="GO:0032259">
    <property type="term" value="P:methylation"/>
    <property type="evidence" value="ECO:0007669"/>
    <property type="project" value="UniProtKB-KW"/>
</dbReference>
<proteinExistence type="predicted"/>
<gene>
    <name evidence="2" type="ORF">SAMN00120144_3908</name>
</gene>
<evidence type="ECO:0000259" key="1">
    <source>
        <dbReference type="Pfam" id="PF08241"/>
    </source>
</evidence>
<dbReference type="EMBL" id="FWWW01000101">
    <property type="protein sequence ID" value="SMC00401.1"/>
    <property type="molecule type" value="Genomic_DNA"/>
</dbReference>
<dbReference type="AlphaFoldDB" id="A0A1W1W4U2"/>
<reference evidence="2 3" key="1">
    <citation type="submission" date="2017-04" db="EMBL/GenBank/DDBJ databases">
        <authorList>
            <person name="Afonso C.L."/>
            <person name="Miller P.J."/>
            <person name="Scott M.A."/>
            <person name="Spackman E."/>
            <person name="Goraichik I."/>
            <person name="Dimitrov K.M."/>
            <person name="Suarez D.L."/>
            <person name="Swayne D.E."/>
        </authorList>
    </citation>
    <scope>NUCLEOTIDE SEQUENCE [LARGE SCALE GENOMIC DNA]</scope>
    <source>
        <strain evidence="2 3">DSM 11622</strain>
    </source>
</reference>
<feature type="domain" description="Methyltransferase type 11" evidence="1">
    <location>
        <begin position="326"/>
        <end position="375"/>
    </location>
</feature>
<accession>A0A1W1W4U2</accession>
<dbReference type="GO" id="GO:0008757">
    <property type="term" value="F:S-adenosylmethionine-dependent methyltransferase activity"/>
    <property type="evidence" value="ECO:0007669"/>
    <property type="project" value="InterPro"/>
</dbReference>
<evidence type="ECO:0000313" key="3">
    <source>
        <dbReference type="Proteomes" id="UP000192266"/>
    </source>
</evidence>
<sequence>MGIAHSKGQFLVFLDADDWLLPNALITNLHYLRQNPALAFVSGGYNDVFVAAGVVKQTIREIPANHYVRLLEENYISMLATVMWQRWVFDVFTFDPGLRGCEDYELYLRVARVYPVAHHTQLIATYRHHDANSSGNIPLMLSTALAVLDRQIPHLQSASEKQACVHGRVYWKKYYATALYRKLRASATPATQAEIATLLEHQPPLALRYFLEMRASMIKQLIKKYAPEFGLRLLHQTGIYKAYLPSVRQVALGDFARSRPFSTEFGYDRGGPIDRYYIENFLQREAGTIRGRVLEIGDNEYTVRFGQGVTQSDILHIDASNPRATFVGDLSDAPHIPDALFDCIILTQTLHLIYEYKQALTTCYRILKPGGVLLITVPGITPIDRGEWGKTWYWSFTDAALRRLLPESFPEETMVINSYGNVFAASAFLYGMGVSEVTPDQLDFYDSQFQVINTVKAVKPASIDKKTAS</sequence>
<dbReference type="Gene3D" id="3.40.50.150">
    <property type="entry name" value="Vaccinia Virus protein VP39"/>
    <property type="match status" value="1"/>
</dbReference>
<keyword evidence="2" id="KW-0808">Transferase</keyword>
<dbReference type="STRING" id="645990.SAMN00120144_3908"/>